<name>A0ABT3SVP5_9GAMM</name>
<gene>
    <name evidence="2" type="ORF">EYC87_10145</name>
</gene>
<evidence type="ECO:0000313" key="3">
    <source>
        <dbReference type="Proteomes" id="UP001143307"/>
    </source>
</evidence>
<keyword evidence="3" id="KW-1185">Reference proteome</keyword>
<organism evidence="2 3">
    <name type="scientific">Candidatus Seongchinamella marina</name>
    <dbReference type="NCBI Taxonomy" id="2518990"/>
    <lineage>
        <taxon>Bacteria</taxon>
        <taxon>Pseudomonadati</taxon>
        <taxon>Pseudomonadota</taxon>
        <taxon>Gammaproteobacteria</taxon>
        <taxon>Cellvibrionales</taxon>
        <taxon>Halieaceae</taxon>
        <taxon>Seongchinamella</taxon>
    </lineage>
</organism>
<protein>
    <submittedName>
        <fullName evidence="2">DUF4340 domain-containing protein</fullName>
    </submittedName>
</protein>
<comment type="caution">
    <text evidence="2">The sequence shown here is derived from an EMBL/GenBank/DDBJ whole genome shotgun (WGS) entry which is preliminary data.</text>
</comment>
<dbReference type="Proteomes" id="UP001143307">
    <property type="component" value="Unassembled WGS sequence"/>
</dbReference>
<dbReference type="EMBL" id="SHNP01000003">
    <property type="protein sequence ID" value="MCX2973939.1"/>
    <property type="molecule type" value="Genomic_DNA"/>
</dbReference>
<evidence type="ECO:0000259" key="1">
    <source>
        <dbReference type="Pfam" id="PF14238"/>
    </source>
</evidence>
<feature type="domain" description="DUF4340" evidence="1">
    <location>
        <begin position="68"/>
        <end position="232"/>
    </location>
</feature>
<dbReference type="RefSeq" id="WP_279252766.1">
    <property type="nucleotide sequence ID" value="NZ_SHNP01000003.1"/>
</dbReference>
<proteinExistence type="predicted"/>
<sequence>MNRAGIFLLLLLVMQLALTAVLYRDDRDSAGTQSAAALVNVGTNVIEELLIEDSMGGSVLLRKAADLWLLPELSNLPAKPEMVEKALLKLTIEDPGLSVAHTLASRQRFQVAHYHYRRKITLNSLNRAVGAVFLGTSPGFRKVHARNEKRDSIYSVDLNLFDIPLQPGKWLEPRLLQVRAPLQITADGYSLERSAGEWRMGTGAKPDQRELQALLDALRNLQVQGIATDETKQAVSRREADLILQVTGLATNTELKLFKLGQEHFISSDEYPLLFRIRAYDFDKLTGIDSFLLSGAQ</sequence>
<accession>A0ABT3SVP5</accession>
<reference evidence="2" key="1">
    <citation type="submission" date="2019-02" db="EMBL/GenBank/DDBJ databases">
        <authorList>
            <person name="Li S.-H."/>
        </authorList>
    </citation>
    <scope>NUCLEOTIDE SEQUENCE</scope>
    <source>
        <strain evidence="2">IMCC8485</strain>
    </source>
</reference>
<dbReference type="InterPro" id="IPR025641">
    <property type="entry name" value="DUF4340"/>
</dbReference>
<dbReference type="Pfam" id="PF14238">
    <property type="entry name" value="DUF4340"/>
    <property type="match status" value="1"/>
</dbReference>
<evidence type="ECO:0000313" key="2">
    <source>
        <dbReference type="EMBL" id="MCX2973939.1"/>
    </source>
</evidence>